<dbReference type="Pfam" id="PF06993">
    <property type="entry name" value="DUF1304"/>
    <property type="match status" value="1"/>
</dbReference>
<feature type="transmembrane region" description="Helical" evidence="1">
    <location>
        <begin position="107"/>
        <end position="126"/>
    </location>
</feature>
<proteinExistence type="predicted"/>
<dbReference type="AlphaFoldDB" id="A0A7W4UWA0"/>
<accession>A0A7W4UWA0</accession>
<keyword evidence="3" id="KW-1185">Reference proteome</keyword>
<gene>
    <name evidence="2" type="ORF">FHX33_002154</name>
</gene>
<organism evidence="2 3">
    <name type="scientific">Leifsonia aquatica</name>
    <name type="common">Corynebacterium aquaticum</name>
    <dbReference type="NCBI Taxonomy" id="144185"/>
    <lineage>
        <taxon>Bacteria</taxon>
        <taxon>Bacillati</taxon>
        <taxon>Actinomycetota</taxon>
        <taxon>Actinomycetes</taxon>
        <taxon>Micrococcales</taxon>
        <taxon>Microbacteriaceae</taxon>
        <taxon>Leifsonia</taxon>
    </lineage>
</organism>
<evidence type="ECO:0000313" key="3">
    <source>
        <dbReference type="Proteomes" id="UP000538196"/>
    </source>
</evidence>
<name>A0A7W4UWA0_LEIAQ</name>
<dbReference type="InterPro" id="IPR009732">
    <property type="entry name" value="DUF1304"/>
</dbReference>
<protein>
    <submittedName>
        <fullName evidence="2">Putative membrane protein</fullName>
    </submittedName>
</protein>
<comment type="caution">
    <text evidence="2">The sequence shown here is derived from an EMBL/GenBank/DDBJ whole genome shotgun (WGS) entry which is preliminary data.</text>
</comment>
<dbReference type="RefSeq" id="WP_021763040.1">
    <property type="nucleotide sequence ID" value="NZ_JACHVP010000002.1"/>
</dbReference>
<keyword evidence="1" id="KW-1133">Transmembrane helix</keyword>
<evidence type="ECO:0000313" key="2">
    <source>
        <dbReference type="EMBL" id="MBB2967391.1"/>
    </source>
</evidence>
<dbReference type="EMBL" id="JACHVP010000002">
    <property type="protein sequence ID" value="MBB2967391.1"/>
    <property type="molecule type" value="Genomic_DNA"/>
</dbReference>
<keyword evidence="1" id="KW-0472">Membrane</keyword>
<feature type="transmembrane region" description="Helical" evidence="1">
    <location>
        <begin position="55"/>
        <end position="74"/>
    </location>
</feature>
<dbReference type="Proteomes" id="UP000538196">
    <property type="component" value="Unassembled WGS sequence"/>
</dbReference>
<reference evidence="2 3" key="1">
    <citation type="submission" date="2020-08" db="EMBL/GenBank/DDBJ databases">
        <title>Sequencing the genomes of 1000 actinobacteria strains.</title>
        <authorList>
            <person name="Klenk H.-P."/>
        </authorList>
    </citation>
    <scope>NUCLEOTIDE SEQUENCE [LARGE SCALE GENOMIC DNA]</scope>
    <source>
        <strain evidence="2 3">DSM 20146</strain>
    </source>
</reference>
<feature type="transmembrane region" description="Helical" evidence="1">
    <location>
        <begin position="81"/>
        <end position="101"/>
    </location>
</feature>
<keyword evidence="1" id="KW-0812">Transmembrane</keyword>
<evidence type="ECO:0000256" key="1">
    <source>
        <dbReference type="SAM" id="Phobius"/>
    </source>
</evidence>
<sequence length="129" mass="13630">MAIVASVFVSLAAVVHLAVFASQTIGWSSPSVWRRYGVASQRDAEVTRPLAYTQGFHNLFLAGGAIVGLVLYWTTLRHVGFGLMFFTCACMVLAAVVQLTVGGRKPLAALVQGLPPLVGLVLFIVAQAG</sequence>